<evidence type="ECO:0000256" key="6">
    <source>
        <dbReference type="ARBA" id="ARBA00023180"/>
    </source>
</evidence>
<keyword evidence="7" id="KW-0175">Coiled coil</keyword>
<dbReference type="EMBL" id="JAZDUA010000055">
    <property type="protein sequence ID" value="KAK7870601.1"/>
    <property type="molecule type" value="Genomic_DNA"/>
</dbReference>
<dbReference type="AlphaFoldDB" id="A0AAN9ZB70"/>
<feature type="transmembrane region" description="Helical" evidence="9">
    <location>
        <begin position="437"/>
        <end position="459"/>
    </location>
</feature>
<comment type="similarity">
    <text evidence="2">Belongs to the prominin family.</text>
</comment>
<feature type="transmembrane region" description="Helical" evidence="9">
    <location>
        <begin position="486"/>
        <end position="511"/>
    </location>
</feature>
<gene>
    <name evidence="10" type="ORF">R5R35_009104</name>
</gene>
<keyword evidence="11" id="KW-1185">Reference proteome</keyword>
<comment type="caution">
    <text evidence="10">The sequence shown here is derived from an EMBL/GenBank/DDBJ whole genome shotgun (WGS) entry which is preliminary data.</text>
</comment>
<keyword evidence="3 9" id="KW-0812">Transmembrane</keyword>
<evidence type="ECO:0000256" key="2">
    <source>
        <dbReference type="ARBA" id="ARBA00006058"/>
    </source>
</evidence>
<dbReference type="Proteomes" id="UP001378592">
    <property type="component" value="Unassembled WGS sequence"/>
</dbReference>
<protein>
    <recommendedName>
        <fullName evidence="12">Prominin-like protein</fullName>
    </recommendedName>
</protein>
<evidence type="ECO:0000313" key="11">
    <source>
        <dbReference type="Proteomes" id="UP001378592"/>
    </source>
</evidence>
<feature type="transmembrane region" description="Helical" evidence="9">
    <location>
        <begin position="809"/>
        <end position="831"/>
    </location>
</feature>
<evidence type="ECO:0000256" key="3">
    <source>
        <dbReference type="ARBA" id="ARBA00022692"/>
    </source>
</evidence>
<keyword evidence="6" id="KW-0325">Glycoprotein</keyword>
<keyword evidence="4 9" id="KW-1133">Transmembrane helix</keyword>
<evidence type="ECO:0000256" key="1">
    <source>
        <dbReference type="ARBA" id="ARBA00004141"/>
    </source>
</evidence>
<dbReference type="GO" id="GO:0016020">
    <property type="term" value="C:membrane"/>
    <property type="evidence" value="ECO:0007669"/>
    <property type="project" value="UniProtKB-SubCell"/>
</dbReference>
<feature type="compositionally biased region" description="Basic and acidic residues" evidence="8">
    <location>
        <begin position="930"/>
        <end position="948"/>
    </location>
</feature>
<feature type="region of interest" description="Disordered" evidence="8">
    <location>
        <begin position="903"/>
        <end position="981"/>
    </location>
</feature>
<dbReference type="PANTHER" id="PTHR22730:SF1">
    <property type="entry name" value="PROMININ-LIKE PROTEIN"/>
    <property type="match status" value="1"/>
</dbReference>
<keyword evidence="5 9" id="KW-0472">Membrane</keyword>
<evidence type="ECO:0000256" key="4">
    <source>
        <dbReference type="ARBA" id="ARBA00022989"/>
    </source>
</evidence>
<dbReference type="Pfam" id="PF05478">
    <property type="entry name" value="Prominin"/>
    <property type="match status" value="1"/>
</dbReference>
<feature type="transmembrane region" description="Helical" evidence="9">
    <location>
        <begin position="98"/>
        <end position="119"/>
    </location>
</feature>
<name>A0AAN9ZB70_9ORTH</name>
<comment type="subcellular location">
    <subcellularLocation>
        <location evidence="1">Membrane</location>
        <topology evidence="1">Multi-pass membrane protein</topology>
    </subcellularLocation>
</comment>
<dbReference type="PANTHER" id="PTHR22730">
    <property type="entry name" value="PROMININ PROM PROTEIN"/>
    <property type="match status" value="1"/>
</dbReference>
<evidence type="ECO:0000256" key="9">
    <source>
        <dbReference type="SAM" id="Phobius"/>
    </source>
</evidence>
<evidence type="ECO:0000256" key="5">
    <source>
        <dbReference type="ARBA" id="ARBA00023136"/>
    </source>
</evidence>
<dbReference type="InterPro" id="IPR008795">
    <property type="entry name" value="Prominin"/>
</dbReference>
<feature type="coiled-coil region" evidence="7">
    <location>
        <begin position="342"/>
        <end position="369"/>
    </location>
</feature>
<evidence type="ECO:0000256" key="8">
    <source>
        <dbReference type="SAM" id="MobiDB-lite"/>
    </source>
</evidence>
<evidence type="ECO:0000313" key="10">
    <source>
        <dbReference type="EMBL" id="KAK7870601.1"/>
    </source>
</evidence>
<accession>A0AAN9ZB70</accession>
<evidence type="ECO:0008006" key="12">
    <source>
        <dbReference type="Google" id="ProtNLM"/>
    </source>
</evidence>
<evidence type="ECO:0000256" key="7">
    <source>
        <dbReference type="SAM" id="Coils"/>
    </source>
</evidence>
<sequence length="981" mass="103604">MDAAAAAAPGAGGPLLLLPPPPAYTEPALDTAYVADASFSPRAMRPLYGATRLLTELLLPREALPPDVLQVTPSGALLVQGPPEEVGGRVLAHYASPVAVAAATLLFAALLPLAGLLFCCARCCCCRRRPPPPPASRRAKRRAACRRAALGLALAAAATAMLFGVVCAFVTNEYMQEGSDALPGRLRVATMDARLYLNNTRRHMSHLLVTNFHELRDNLEHSLNSTGQLMIAGLKNVSNATVLDKVANLTSMLDSAQQDLHMLHNLTHDAHEAARDLDKELRALRARVDALHKRCKDQHACRDALNASAAAADADFSQLLDRHFPKLAAAAEAAAAGEGGGAAQAALAADHLQSSVRRAEDELRGLARRVDERVARAAPPLRAALDDLGGAVADYDGELGRALANVSRALDRGADPALGHLDALLARYSRYRYYADAGASAALLLVVLLLALGLLYGFCGKAPLPGDALGAYGGEDCCARATGARWLMLAVAAMFLLGSALALAALAHFAAGLAAQQAVCAPLRPAPRPAPLLALADAWLAPPEERAALAAAGGGPPRDGKRLADALAACHRNRSAYAVLGLSARHNAQELLRLADSPEVRARLARLRSALPEDGLRVQLLTAAARQQLVELGRSAGAAAEDAGDAAVALAAAAARADPEALAARLDAVPADGLPAGAGKELRELADDLRGVQRGALAELRRRADALNATAARLRDRLRLGFGDARLAADAAVRQLEAAQRRFDEGGSQLLVQLANTLANEVMQRLDAHLHRVVDLMQASVGACAPLSRAVNASLVAVCDEVLLPVNGWWVGCGLCLVLFIPALILASCLATQYRRPRADQYIPAGPDAEYLYDAYSDRDNIPLARAGGPAEQLQPIMSDQQQQQACALPATSREGKHISLSAGKKRGQRRYHEGYHDNAAGGGGAYEFPSRRDHDARFSDMAPKHWDLPNGAPPPRYLGPEYERPPPYYYPGPGDSAGRR</sequence>
<proteinExistence type="inferred from homology"/>
<reference evidence="10 11" key="1">
    <citation type="submission" date="2024-03" db="EMBL/GenBank/DDBJ databases">
        <title>The genome assembly and annotation of the cricket Gryllus longicercus Weissman &amp; Gray.</title>
        <authorList>
            <person name="Szrajer S."/>
            <person name="Gray D."/>
            <person name="Ylla G."/>
        </authorList>
    </citation>
    <scope>NUCLEOTIDE SEQUENCE [LARGE SCALE GENOMIC DNA]</scope>
    <source>
        <strain evidence="10">DAG 2021-001</strain>
        <tissue evidence="10">Whole body minus gut</tissue>
    </source>
</reference>
<organism evidence="10 11">
    <name type="scientific">Gryllus longicercus</name>
    <dbReference type="NCBI Taxonomy" id="2509291"/>
    <lineage>
        <taxon>Eukaryota</taxon>
        <taxon>Metazoa</taxon>
        <taxon>Ecdysozoa</taxon>
        <taxon>Arthropoda</taxon>
        <taxon>Hexapoda</taxon>
        <taxon>Insecta</taxon>
        <taxon>Pterygota</taxon>
        <taxon>Neoptera</taxon>
        <taxon>Polyneoptera</taxon>
        <taxon>Orthoptera</taxon>
        <taxon>Ensifera</taxon>
        <taxon>Gryllidea</taxon>
        <taxon>Grylloidea</taxon>
        <taxon>Gryllidae</taxon>
        <taxon>Gryllinae</taxon>
        <taxon>Gryllus</taxon>
    </lineage>
</organism>
<feature type="transmembrane region" description="Helical" evidence="9">
    <location>
        <begin position="148"/>
        <end position="171"/>
    </location>
</feature>